<feature type="site" description="Binds crRNA" evidence="3">
    <location>
        <position position="801"/>
    </location>
</feature>
<dbReference type="InterPro" id="IPR040882">
    <property type="entry name" value="Cas12a_NUC"/>
</dbReference>
<dbReference type="Pfam" id="PF18516">
    <property type="entry name" value="RuvC_1"/>
    <property type="match status" value="1"/>
</dbReference>
<dbReference type="Pfam" id="PF18510">
    <property type="entry name" value="NUC"/>
    <property type="match status" value="1"/>
</dbReference>
<evidence type="ECO:0000256" key="1">
    <source>
        <dbReference type="PIRSR" id="PIRSR627620-1"/>
    </source>
</evidence>
<evidence type="ECO:0000259" key="8">
    <source>
        <dbReference type="Pfam" id="PF22222"/>
    </source>
</evidence>
<feature type="region of interest" description="Binds crRNA" evidence="2">
    <location>
        <begin position="771"/>
        <end position="772"/>
    </location>
</feature>
<feature type="site" description="Binds DNA in crRNA-target DNA heteroduplex" evidence="3">
    <location>
        <position position="564"/>
    </location>
</feature>
<feature type="domain" description="Cas12a nuclease" evidence="5">
    <location>
        <begin position="1048"/>
        <end position="1209"/>
    </location>
</feature>
<dbReference type="RefSeq" id="WP_108977930.1">
    <property type="nucleotide sequence ID" value="NZ_BFBB01000008.1"/>
</dbReference>
<evidence type="ECO:0000259" key="4">
    <source>
        <dbReference type="Pfam" id="PF18501"/>
    </source>
</evidence>
<feature type="region of interest" description="Binds crRNA alone and in crRNA-target DNA heteroduplex" evidence="2">
    <location>
        <begin position="172"/>
        <end position="176"/>
    </location>
</feature>
<feature type="site" description="Binds DNA protospacer adjacent motif (PAM)" evidence="3">
    <location>
        <position position="588"/>
    </location>
</feature>
<gene>
    <name evidence="9" type="ORF">LPTSP4_31540</name>
</gene>
<feature type="region of interest" description="Binds crRNA" evidence="2">
    <location>
        <begin position="757"/>
        <end position="760"/>
    </location>
</feature>
<evidence type="ECO:0000259" key="6">
    <source>
        <dbReference type="Pfam" id="PF18516"/>
    </source>
</evidence>
<dbReference type="InterPro" id="IPR040852">
    <property type="entry name" value="RuvC_1"/>
</dbReference>
<dbReference type="Pfam" id="PF18501">
    <property type="entry name" value="REC1"/>
    <property type="match status" value="1"/>
</dbReference>
<dbReference type="InterPro" id="IPR027620">
    <property type="entry name" value="Cas12a"/>
</dbReference>
<evidence type="ECO:0000256" key="2">
    <source>
        <dbReference type="PIRSR" id="PIRSR627620-2"/>
    </source>
</evidence>
<feature type="region of interest" description="Binds crRNA in crRNA-target DNA heteroduplex" evidence="2">
    <location>
        <begin position="301"/>
        <end position="304"/>
    </location>
</feature>
<accession>A0A2P2E441</accession>
<feature type="region of interest" description="Binds crRNA alone and in crRNA-target DNA heteroduplex" evidence="2">
    <location>
        <begin position="47"/>
        <end position="51"/>
    </location>
</feature>
<feature type="region of interest" description="Binds crRNA" evidence="2">
    <location>
        <begin position="566"/>
        <end position="570"/>
    </location>
</feature>
<feature type="site" description="Binds PAM" evidence="3">
    <location>
        <position position="646"/>
    </location>
</feature>
<evidence type="ECO:0000256" key="3">
    <source>
        <dbReference type="PIRSR" id="PIRSR627620-3"/>
    </source>
</evidence>
<feature type="domain" description="Cas12a REC1" evidence="4">
    <location>
        <begin position="48"/>
        <end position="303"/>
    </location>
</feature>
<evidence type="ECO:0000259" key="5">
    <source>
        <dbReference type="Pfam" id="PF18510"/>
    </source>
</evidence>
<feature type="site" description="Binds Target strand DNA" evidence="3">
    <location>
        <position position="652"/>
    </location>
</feature>
<evidence type="ECO:0000313" key="9">
    <source>
        <dbReference type="EMBL" id="GBF51616.1"/>
    </source>
</evidence>
<feature type="active site" description="For DNase activity of RuvC domain" evidence="1">
    <location>
        <position position="878"/>
    </location>
</feature>
<feature type="domain" description="Cas12a REC2" evidence="7">
    <location>
        <begin position="319"/>
        <end position="562"/>
    </location>
</feature>
<reference evidence="9 10" key="1">
    <citation type="submission" date="2018-02" db="EMBL/GenBank/DDBJ databases">
        <title>Novel Leptospira species isolated from soil and water in Japan.</title>
        <authorList>
            <person name="Nakao R."/>
            <person name="Masuzawa T."/>
        </authorList>
    </citation>
    <scope>NUCLEOTIDE SEQUENCE [LARGE SCALE GENOMIC DNA]</scope>
    <source>
        <strain evidence="9 10">YH101</strain>
    </source>
</reference>
<proteinExistence type="predicted"/>
<comment type="caution">
    <text evidence="9">The sequence shown here is derived from an EMBL/GenBank/DDBJ whole genome shotgun (WGS) entry which is preliminary data.</text>
</comment>
<feature type="region of interest" description="Binds crRNA" evidence="2">
    <location>
        <begin position="827"/>
        <end position="835"/>
    </location>
</feature>
<dbReference type="Pfam" id="PF21918">
    <property type="entry name" value="cas_Cpf1_2nd"/>
    <property type="match status" value="1"/>
</dbReference>
<dbReference type="Proteomes" id="UP000245133">
    <property type="component" value="Unassembled WGS sequence"/>
</dbReference>
<evidence type="ECO:0000313" key="10">
    <source>
        <dbReference type="Proteomes" id="UP000245133"/>
    </source>
</evidence>
<dbReference type="EMBL" id="BFBB01000008">
    <property type="protein sequence ID" value="GBF51616.1"/>
    <property type="molecule type" value="Genomic_DNA"/>
</dbReference>
<dbReference type="InterPro" id="IPR040787">
    <property type="entry name" value="Cas12a_REC1"/>
</dbReference>
<dbReference type="AlphaFoldDB" id="A0A2P2E441"/>
<feature type="active site" description="For DNase activity of RuvC domain" evidence="1">
    <location>
        <position position="1221"/>
    </location>
</feature>
<dbReference type="OrthoDB" id="318356at2"/>
<feature type="site" description="Binds crRNA alone and in crRNA-target DNA heteroduplex" evidence="3">
    <location>
        <position position="16"/>
    </location>
</feature>
<dbReference type="InterPro" id="IPR053993">
    <property type="entry name" value="Cas12a_PI"/>
</dbReference>
<dbReference type="NCBIfam" id="TIGR04330">
    <property type="entry name" value="cas_Cpf1"/>
    <property type="match status" value="2"/>
</dbReference>
<organism evidence="9 10">
    <name type="scientific">Leptospira ryugenii</name>
    <dbReference type="NCBI Taxonomy" id="1917863"/>
    <lineage>
        <taxon>Bacteria</taxon>
        <taxon>Pseudomonadati</taxon>
        <taxon>Spirochaetota</taxon>
        <taxon>Spirochaetia</taxon>
        <taxon>Leptospirales</taxon>
        <taxon>Leptospiraceae</taxon>
        <taxon>Leptospira</taxon>
    </lineage>
</organism>
<feature type="domain" description="Cas12a RuvC nuclease" evidence="6">
    <location>
        <begin position="856"/>
        <end position="1266"/>
    </location>
</feature>
<feature type="region of interest" description="Binds DNA in crRNA-target DNA heteroduplex" evidence="2">
    <location>
        <begin position="276"/>
        <end position="280"/>
    </location>
</feature>
<feature type="active site" description="For pre-crRNA processing" evidence="1">
    <location>
        <position position="831"/>
    </location>
</feature>
<dbReference type="Pfam" id="PF22222">
    <property type="entry name" value="Cpf1_PI-like"/>
    <property type="match status" value="1"/>
</dbReference>
<dbReference type="InterPro" id="IPR054116">
    <property type="entry name" value="Cas12a_REC2"/>
</dbReference>
<protein>
    <submittedName>
        <fullName evidence="9">Putative CRISPR-associated protein Cpf1</fullName>
    </submittedName>
</protein>
<evidence type="ECO:0000259" key="7">
    <source>
        <dbReference type="Pfam" id="PF21918"/>
    </source>
</evidence>
<feature type="domain" description="Cas12a PI" evidence="8">
    <location>
        <begin position="638"/>
        <end position="728"/>
    </location>
</feature>
<sequence>MKNLANFTNLYSLQKTLRFELKPIGKTLDWIIKKDLLKQDEILAEDYKIVKKIIDRYHKDFIDLAFESAYLQKKSSDSFTAIMEASIQSYSELYFIKEKSDRDKKAMEEISGIMRKEIVECFTGKYSEVVKKKFGNLFKKELIKEDLLNFCEPDELPIIQKFADFTTYFTGFHENRENMYSNEEKATAIANRLIRENLPRYLDNLRIIRSIQGRYKDFGWKDLESNLKRIDKNLQYSDFLTENGFVYTFSQKGIDRYNLILGGQSVESGEKIQGLNELINLYRQKNQLDRRQLPNLKELYKQILSDRTRHSFVPEKFSSDKALLRSLLDFHKEVIQNKNLFEEKQVSLLQAIRETLTDLKSFDLDRIYLTNDTSLTQISNFVFGDWSKVKTILAIYFDENIANPKDRQRQSNSYLKAKENWLKKNYYSIHELNEAISVYGKHSDEELPNTKIEDYFSGLQTKDETKKPIDVLDAIVSKYADLESLLTKEYPEDKNLKSDKGSIEKIKNYLDSIKLLQNFLKPLKPKKVQDEKDLGFYNDLELYLESLESANSLYNKVRNYLTGKEYSDEKIKLNFKNSTLLDGWDENKETSNLSVIFRDTNNYYLGILDKQNNRIFESIPEIQSGEETIQKMVYKLLPGANNMLPKVFFSEKGLLKFNPSDEITSLYSEGRFKKGDKFSINSLHTLIDFYKKSLAVHEDWSVFNFKFDETSHYEDISQFYRQVESQGYKITFKPISKKYIDTLVEDGKLYLFQIYNKDFSQNKKGGGKPNLHTIYFKSLFEKENLKDVIVKLNGQAEVFFRKKSIHYDENITRYGHHSELLKGRFSYPILKDKRFTEDKFQFHFPITLNFKSGEIKQFNARVNSYLKHNKDVKIIGIDRGERHLLYLSLIDQDGKILRQESLNLIKNDQNFKAINYQEKLHKKEIERDQARKSWGSIENIKELKEGYLSQVVHTISKLMVEHNAIVVLEDLNFGFKRGRQKVERQVYQKFEKMLIEKLNFLVFKDKEMDEPGGILKAYQLTDNFVSFEKMGKQTGFVFYVPAWNTSKIDPKTGFVNFLHLNYENVNQAKELIGKFDQIRYNQDRDWFEFQVTTDQFFTKENAPDTRTWIICSTPTKRFYSKRTVNGSVSTIEIDVNQKLKELFNDCNYQDGEDLVDRILEKDSKDFFSKLIAYLRILTSLRQNNGEQGFEERDFILSPVVGSDGKFFNSLDASSQEPKDADANGAYHIALKGLMNLHVINETDDESLGKPSWKISNKDWLNFVWQRPSLKA</sequence>
<feature type="site" description="Binds Target strand DNA; via amide nitrogen" evidence="3">
    <location>
        <position position="794"/>
    </location>
</feature>
<name>A0A2P2E441_9LEPT</name>
<keyword evidence="10" id="KW-1185">Reference proteome</keyword>
<feature type="active site" description="For DNase activity of RuvC domain" evidence="1">
    <location>
        <position position="969"/>
    </location>
</feature>